<dbReference type="PROSITE" id="PS51094">
    <property type="entry name" value="PTS_EIIA_TYPE_2"/>
    <property type="match status" value="1"/>
</dbReference>
<evidence type="ECO:0000313" key="3">
    <source>
        <dbReference type="Proteomes" id="UP000469462"/>
    </source>
</evidence>
<proteinExistence type="predicted"/>
<dbReference type="CDD" id="cd00211">
    <property type="entry name" value="PTS_IIA_fru"/>
    <property type="match status" value="1"/>
</dbReference>
<dbReference type="AlphaFoldDB" id="A0AAI9SDP0"/>
<evidence type="ECO:0000259" key="1">
    <source>
        <dbReference type="PROSITE" id="PS51094"/>
    </source>
</evidence>
<dbReference type="RefSeq" id="WP_139688222.1">
    <property type="nucleotide sequence ID" value="NZ_WEHW01000012.1"/>
</dbReference>
<gene>
    <name evidence="2" type="ORF">GBM96_05170</name>
</gene>
<dbReference type="PANTHER" id="PTHR47738">
    <property type="entry name" value="PTS SYSTEM FRUCTOSE-LIKE EIIA COMPONENT-RELATED"/>
    <property type="match status" value="1"/>
</dbReference>
<dbReference type="SUPFAM" id="SSF55804">
    <property type="entry name" value="Phoshotransferase/anion transport protein"/>
    <property type="match status" value="1"/>
</dbReference>
<feature type="domain" description="PTS EIIA type-2" evidence="1">
    <location>
        <begin position="6"/>
        <end position="149"/>
    </location>
</feature>
<reference evidence="2 3" key="1">
    <citation type="submission" date="2019-10" db="EMBL/GenBank/DDBJ databases">
        <title>Genome diversity of Sutterella seckii.</title>
        <authorList>
            <person name="Chaplin A.V."/>
            <person name="Sokolova S.R."/>
            <person name="Mosin K.A."/>
            <person name="Ivanova E.L."/>
            <person name="Kochetkova T.O."/>
            <person name="Goltsov A.Y."/>
            <person name="Trofimov D.Y."/>
            <person name="Efimov B.A."/>
        </authorList>
    </citation>
    <scope>NUCLEOTIDE SEQUENCE [LARGE SCALE GENOMIC DNA]</scope>
    <source>
        <strain evidence="2 3">ASD3426</strain>
    </source>
</reference>
<sequence length="159" mass="17399">MTLLTPYLKLESVRLDLNLSSQKRLFEEASLAFERAYGVPHDEAFAALMERERIGSTAVGHGCAVPHGRLAELESPAIVFLRTLAPLKVSAPDNQGVQLFFAILVPAKNPGDHLALLRETAGIFGDEKTREALLRAPDAMSFLEILSQWSPASESEKLS</sequence>
<keyword evidence="3" id="KW-1185">Reference proteome</keyword>
<dbReference type="Proteomes" id="UP000469462">
    <property type="component" value="Unassembled WGS sequence"/>
</dbReference>
<accession>A0AAI9SDP0</accession>
<dbReference type="GO" id="GO:0030295">
    <property type="term" value="F:protein kinase activator activity"/>
    <property type="evidence" value="ECO:0007669"/>
    <property type="project" value="TreeGrafter"/>
</dbReference>
<protein>
    <submittedName>
        <fullName evidence="2">PTS sugar transporter subunit IIA</fullName>
    </submittedName>
</protein>
<dbReference type="EMBL" id="WEHW01000012">
    <property type="protein sequence ID" value="KAB7651621.1"/>
    <property type="molecule type" value="Genomic_DNA"/>
</dbReference>
<organism evidence="2 3">
    <name type="scientific">Sutterella seckii</name>
    <dbReference type="NCBI Taxonomy" id="1944635"/>
    <lineage>
        <taxon>Bacteria</taxon>
        <taxon>Pseudomonadati</taxon>
        <taxon>Pseudomonadota</taxon>
        <taxon>Betaproteobacteria</taxon>
        <taxon>Burkholderiales</taxon>
        <taxon>Sutterellaceae</taxon>
        <taxon>Sutterella</taxon>
    </lineage>
</organism>
<keyword evidence="2" id="KW-0813">Transport</keyword>
<dbReference type="InterPro" id="IPR016152">
    <property type="entry name" value="PTrfase/Anion_transptr"/>
</dbReference>
<evidence type="ECO:0000313" key="2">
    <source>
        <dbReference type="EMBL" id="KAB7651621.1"/>
    </source>
</evidence>
<name>A0AAI9SDP0_9BURK</name>
<comment type="caution">
    <text evidence="2">The sequence shown here is derived from an EMBL/GenBank/DDBJ whole genome shotgun (WGS) entry which is preliminary data.</text>
</comment>
<dbReference type="Gene3D" id="3.40.930.10">
    <property type="entry name" value="Mannitol-specific EII, Chain A"/>
    <property type="match status" value="1"/>
</dbReference>
<dbReference type="Pfam" id="PF00359">
    <property type="entry name" value="PTS_EIIA_2"/>
    <property type="match status" value="1"/>
</dbReference>
<keyword evidence="2" id="KW-0762">Sugar transport</keyword>
<dbReference type="InterPro" id="IPR051541">
    <property type="entry name" value="PTS_SugarTrans_NitroReg"/>
</dbReference>
<dbReference type="PANTHER" id="PTHR47738:SF1">
    <property type="entry name" value="NITROGEN REGULATORY PROTEIN"/>
    <property type="match status" value="1"/>
</dbReference>
<dbReference type="InterPro" id="IPR002178">
    <property type="entry name" value="PTS_EIIA_type-2_dom"/>
</dbReference>